<feature type="region of interest" description="Disordered" evidence="1">
    <location>
        <begin position="26"/>
        <end position="67"/>
    </location>
</feature>
<evidence type="ECO:0000313" key="2">
    <source>
        <dbReference type="EMBL" id="DAF62975.1"/>
    </source>
</evidence>
<feature type="compositionally biased region" description="Basic and acidic residues" evidence="1">
    <location>
        <begin position="48"/>
        <end position="67"/>
    </location>
</feature>
<name>A0A8S5TJ00_9CAUD</name>
<organism evidence="2">
    <name type="scientific">Caudovirales sp. ctu3532</name>
    <dbReference type="NCBI Taxonomy" id="2827639"/>
    <lineage>
        <taxon>Viruses</taxon>
        <taxon>Duplodnaviria</taxon>
        <taxon>Heunggongvirae</taxon>
        <taxon>Uroviricota</taxon>
        <taxon>Caudoviricetes</taxon>
    </lineage>
</organism>
<evidence type="ECO:0000256" key="1">
    <source>
        <dbReference type="SAM" id="MobiDB-lite"/>
    </source>
</evidence>
<proteinExistence type="predicted"/>
<reference evidence="2" key="1">
    <citation type="journal article" date="2021" name="Proc. Natl. Acad. Sci. U.S.A.">
        <title>A Catalog of Tens of Thousands of Viruses from Human Metagenomes Reveals Hidden Associations with Chronic Diseases.</title>
        <authorList>
            <person name="Tisza M.J."/>
            <person name="Buck C.B."/>
        </authorList>
    </citation>
    <scope>NUCLEOTIDE SEQUENCE</scope>
    <source>
        <strain evidence="2">Ctu3532</strain>
    </source>
</reference>
<protein>
    <submittedName>
        <fullName evidence="2">Uncharacterized protein</fullName>
    </submittedName>
</protein>
<dbReference type="EMBL" id="BK032830">
    <property type="protein sequence ID" value="DAF62975.1"/>
    <property type="molecule type" value="Genomic_DNA"/>
</dbReference>
<accession>A0A8S5TJ00</accession>
<sequence length="67" mass="7573">MECALLLPKNCADARRYPLRAEVGRVGRAARQQKRRRGEKRLAGISRPETEHQTTNIKKAEAKESNG</sequence>